<evidence type="ECO:0000256" key="1">
    <source>
        <dbReference type="ARBA" id="ARBA00004418"/>
    </source>
</evidence>
<keyword evidence="2 3" id="KW-0732">Signal</keyword>
<geneLocation type="plasmid" evidence="5 6">
    <name>pB</name>
</geneLocation>
<keyword evidence="5" id="KW-0614">Plasmid</keyword>
<name>A0A9Q9DE32_ENSAD</name>
<sequence>MKKIIAYALAVSAFSSGTALAETKDGCLPAPPHLIEEGTLTVGVSLAAPPTAFLQDDEASGLDPDLIRAIADRMCVKPNFVNMAFAGLFPALIAKRLDVINSQVGITEKRKETFDFVPVFVGGVRIVAGANTGLKFRSENDTCGSTMAIMGGSTQMAALEKVQESCPADKKMTLKAFGGQAEALNEVGRGSAEAAFVDWAVATYAAKQRPDQYVVASPILSGKGPNTQRNRIGIVLRKGDDANAAAIKAAFDAVVKNGQYDALLEKYGLTEGDIRAAD</sequence>
<comment type="subcellular location">
    <subcellularLocation>
        <location evidence="1">Periplasm</location>
    </subcellularLocation>
</comment>
<evidence type="ECO:0000313" key="5">
    <source>
        <dbReference type="EMBL" id="USJ27971.1"/>
    </source>
</evidence>
<dbReference type="PANTHER" id="PTHR35936">
    <property type="entry name" value="MEMBRANE-BOUND LYTIC MUREIN TRANSGLYCOSYLASE F"/>
    <property type="match status" value="1"/>
</dbReference>
<feature type="domain" description="Solute-binding protein family 3/N-terminal" evidence="4">
    <location>
        <begin position="39"/>
        <end position="271"/>
    </location>
</feature>
<dbReference type="InterPro" id="IPR001638">
    <property type="entry name" value="Solute-binding_3/MltF_N"/>
</dbReference>
<dbReference type="Proteomes" id="UP001055460">
    <property type="component" value="Plasmid pB"/>
</dbReference>
<feature type="chain" id="PRO_5040499519" evidence="3">
    <location>
        <begin position="22"/>
        <end position="278"/>
    </location>
</feature>
<dbReference type="GO" id="GO:0042597">
    <property type="term" value="C:periplasmic space"/>
    <property type="evidence" value="ECO:0007669"/>
    <property type="project" value="UniProtKB-SubCell"/>
</dbReference>
<evidence type="ECO:0000259" key="4">
    <source>
        <dbReference type="SMART" id="SM00062"/>
    </source>
</evidence>
<evidence type="ECO:0000256" key="2">
    <source>
        <dbReference type="ARBA" id="ARBA00022729"/>
    </source>
</evidence>
<dbReference type="EMBL" id="CP098809">
    <property type="protein sequence ID" value="USJ27971.1"/>
    <property type="molecule type" value="Genomic_DNA"/>
</dbReference>
<protein>
    <submittedName>
        <fullName evidence="5">Transporter substrate-binding domain-containing protein</fullName>
    </submittedName>
</protein>
<gene>
    <name evidence="5" type="ORF">NE863_29325</name>
</gene>
<dbReference type="Pfam" id="PF00497">
    <property type="entry name" value="SBP_bac_3"/>
    <property type="match status" value="1"/>
</dbReference>
<feature type="signal peptide" evidence="3">
    <location>
        <begin position="1"/>
        <end position="21"/>
    </location>
</feature>
<reference evidence="5" key="1">
    <citation type="submission" date="2022-06" db="EMBL/GenBank/DDBJ databases">
        <title>Physiological and biochemical characterization and genomic elucidation of a strain of the genus Ensifer adhaerens M8 that combines arsenic oxidation and chromium reduction.</title>
        <authorList>
            <person name="Li X."/>
            <person name="Yu c."/>
        </authorList>
    </citation>
    <scope>NUCLEOTIDE SEQUENCE</scope>
    <source>
        <strain evidence="5">M8</strain>
        <plasmid evidence="5">pB</plasmid>
    </source>
</reference>
<evidence type="ECO:0000313" key="6">
    <source>
        <dbReference type="Proteomes" id="UP001055460"/>
    </source>
</evidence>
<dbReference type="RefSeq" id="WP_252161323.1">
    <property type="nucleotide sequence ID" value="NZ_CP098809.1"/>
</dbReference>
<dbReference type="Gene3D" id="3.40.190.10">
    <property type="entry name" value="Periplasmic binding protein-like II"/>
    <property type="match status" value="2"/>
</dbReference>
<dbReference type="SMART" id="SM00062">
    <property type="entry name" value="PBPb"/>
    <property type="match status" value="1"/>
</dbReference>
<dbReference type="PANTHER" id="PTHR35936:SF17">
    <property type="entry name" value="ARGININE-BINDING EXTRACELLULAR PROTEIN ARTP"/>
    <property type="match status" value="1"/>
</dbReference>
<accession>A0A9Q9DE32</accession>
<evidence type="ECO:0000256" key="3">
    <source>
        <dbReference type="SAM" id="SignalP"/>
    </source>
</evidence>
<dbReference type="AlphaFoldDB" id="A0A9Q9DE32"/>
<dbReference type="SUPFAM" id="SSF53850">
    <property type="entry name" value="Periplasmic binding protein-like II"/>
    <property type="match status" value="1"/>
</dbReference>
<proteinExistence type="predicted"/>
<organism evidence="5 6">
    <name type="scientific">Ensifer adhaerens</name>
    <name type="common">Sinorhizobium morelense</name>
    <dbReference type="NCBI Taxonomy" id="106592"/>
    <lineage>
        <taxon>Bacteria</taxon>
        <taxon>Pseudomonadati</taxon>
        <taxon>Pseudomonadota</taxon>
        <taxon>Alphaproteobacteria</taxon>
        <taxon>Hyphomicrobiales</taxon>
        <taxon>Rhizobiaceae</taxon>
        <taxon>Sinorhizobium/Ensifer group</taxon>
        <taxon>Ensifer</taxon>
    </lineage>
</organism>